<dbReference type="PROSITE" id="PS01086">
    <property type="entry name" value="RIBUL_P_3_EPIMER_2"/>
    <property type="match status" value="1"/>
</dbReference>
<dbReference type="NCBIfam" id="NF004076">
    <property type="entry name" value="PRK05581.1-4"/>
    <property type="match status" value="1"/>
</dbReference>
<feature type="active site" description="Proton donor" evidence="10 12">
    <location>
        <position position="179"/>
    </location>
</feature>
<comment type="catalytic activity">
    <reaction evidence="1 10 11">
        <text>D-ribulose 5-phosphate = D-xylulose 5-phosphate</text>
        <dbReference type="Rhea" id="RHEA:13677"/>
        <dbReference type="ChEBI" id="CHEBI:57737"/>
        <dbReference type="ChEBI" id="CHEBI:58121"/>
        <dbReference type="EC" id="5.1.3.1"/>
    </reaction>
</comment>
<feature type="binding site" evidence="10 13">
    <location>
        <position position="37"/>
    </location>
    <ligand>
        <name>a divalent metal cation</name>
        <dbReference type="ChEBI" id="CHEBI:60240"/>
    </ligand>
</feature>
<dbReference type="EMBL" id="JADIME010000001">
    <property type="protein sequence ID" value="MBO8464383.1"/>
    <property type="molecule type" value="Genomic_DNA"/>
</dbReference>
<comment type="function">
    <text evidence="10">Catalyzes the reversible epimerization of D-ribulose 5-phosphate to D-xylulose 5-phosphate.</text>
</comment>
<dbReference type="PIRSF" id="PIRSF001461">
    <property type="entry name" value="RPE"/>
    <property type="match status" value="1"/>
</dbReference>
<comment type="cofactor">
    <cofactor evidence="2">
        <name>Mn(2+)</name>
        <dbReference type="ChEBI" id="CHEBI:29035"/>
    </cofactor>
</comment>
<comment type="caution">
    <text evidence="15">The sequence shown here is derived from an EMBL/GenBank/DDBJ whole genome shotgun (WGS) entry which is preliminary data.</text>
</comment>
<feature type="binding site" evidence="14">
    <location>
        <position position="181"/>
    </location>
    <ligand>
        <name>substrate</name>
    </ligand>
</feature>
<dbReference type="HAMAP" id="MF_02227">
    <property type="entry name" value="RPE"/>
    <property type="match status" value="1"/>
</dbReference>
<evidence type="ECO:0000256" key="9">
    <source>
        <dbReference type="ARBA" id="ARBA00023235"/>
    </source>
</evidence>
<feature type="binding site" evidence="10 14">
    <location>
        <position position="12"/>
    </location>
    <ligand>
        <name>substrate</name>
    </ligand>
</feature>
<proteinExistence type="inferred from homology"/>
<feature type="binding site" evidence="10 13">
    <location>
        <position position="70"/>
    </location>
    <ligand>
        <name>a divalent metal cation</name>
        <dbReference type="ChEBI" id="CHEBI:60240"/>
    </ligand>
</feature>
<dbReference type="FunFam" id="3.20.20.70:FF:000004">
    <property type="entry name" value="Ribulose-phosphate 3-epimerase"/>
    <property type="match status" value="1"/>
</dbReference>
<dbReference type="GO" id="GO:0046872">
    <property type="term" value="F:metal ion binding"/>
    <property type="evidence" value="ECO:0007669"/>
    <property type="project" value="UniProtKB-UniRule"/>
</dbReference>
<feature type="binding site" evidence="10">
    <location>
        <begin position="179"/>
        <end position="181"/>
    </location>
    <ligand>
        <name>substrate</name>
    </ligand>
</feature>
<comment type="cofactor">
    <cofactor evidence="4">
        <name>Zn(2+)</name>
        <dbReference type="ChEBI" id="CHEBI:29105"/>
    </cofactor>
</comment>
<dbReference type="SUPFAM" id="SSF51366">
    <property type="entry name" value="Ribulose-phoshate binding barrel"/>
    <property type="match status" value="1"/>
</dbReference>
<dbReference type="InterPro" id="IPR013785">
    <property type="entry name" value="Aldolase_TIM"/>
</dbReference>
<keyword evidence="9 10" id="KW-0413">Isomerase</keyword>
<feature type="binding site" evidence="10 14">
    <location>
        <position position="70"/>
    </location>
    <ligand>
        <name>substrate</name>
    </ligand>
</feature>
<dbReference type="InterPro" id="IPR011060">
    <property type="entry name" value="RibuloseP-bd_barrel"/>
</dbReference>
<feature type="binding site" evidence="10 13">
    <location>
        <position position="39"/>
    </location>
    <ligand>
        <name>a divalent metal cation</name>
        <dbReference type="ChEBI" id="CHEBI:60240"/>
    </ligand>
</feature>
<keyword evidence="13" id="KW-0464">Manganese</keyword>
<comment type="cofactor">
    <cofactor evidence="10 13">
        <name>a divalent metal cation</name>
        <dbReference type="ChEBI" id="CHEBI:60240"/>
    </cofactor>
    <text evidence="10 13">Binds 1 divalent metal cation per subunit.</text>
</comment>
<dbReference type="EC" id="5.1.3.1" evidence="7 10"/>
<evidence type="ECO:0000256" key="12">
    <source>
        <dbReference type="PIRSR" id="PIRSR001461-1"/>
    </source>
</evidence>
<dbReference type="CDD" id="cd00429">
    <property type="entry name" value="RPE"/>
    <property type="match status" value="1"/>
</dbReference>
<dbReference type="Gene3D" id="3.20.20.70">
    <property type="entry name" value="Aldolase class I"/>
    <property type="match status" value="1"/>
</dbReference>
<dbReference type="Proteomes" id="UP000823597">
    <property type="component" value="Unassembled WGS sequence"/>
</dbReference>
<keyword evidence="8 10" id="KW-0479">Metal-binding</keyword>
<comment type="cofactor">
    <cofactor evidence="3">
        <name>Co(2+)</name>
        <dbReference type="ChEBI" id="CHEBI:48828"/>
    </cofactor>
</comment>
<dbReference type="InterPro" id="IPR000056">
    <property type="entry name" value="Ribul_P_3_epim-like"/>
</dbReference>
<dbReference type="InterPro" id="IPR026019">
    <property type="entry name" value="Ribul_P_3_epim"/>
</dbReference>
<gene>
    <name evidence="10 15" type="primary">rpe</name>
    <name evidence="15" type="ORF">IAB93_00110</name>
</gene>
<comment type="pathway">
    <text evidence="10">Carbohydrate degradation.</text>
</comment>
<evidence type="ECO:0000256" key="4">
    <source>
        <dbReference type="ARBA" id="ARBA00001947"/>
    </source>
</evidence>
<feature type="active site" description="Proton acceptor" evidence="10 12">
    <location>
        <position position="39"/>
    </location>
</feature>
<comment type="cofactor">
    <cofactor evidence="5">
        <name>Fe(2+)</name>
        <dbReference type="ChEBI" id="CHEBI:29033"/>
    </cofactor>
</comment>
<dbReference type="PANTHER" id="PTHR11749">
    <property type="entry name" value="RIBULOSE-5-PHOSPHATE-3-EPIMERASE"/>
    <property type="match status" value="1"/>
</dbReference>
<comment type="similarity">
    <text evidence="6 10 11">Belongs to the ribulose-phosphate 3-epimerase family.</text>
</comment>
<evidence type="ECO:0000256" key="1">
    <source>
        <dbReference type="ARBA" id="ARBA00001782"/>
    </source>
</evidence>
<reference evidence="15" key="2">
    <citation type="journal article" date="2021" name="PeerJ">
        <title>Extensive microbial diversity within the chicken gut microbiome revealed by metagenomics and culture.</title>
        <authorList>
            <person name="Gilroy R."/>
            <person name="Ravi A."/>
            <person name="Getino M."/>
            <person name="Pursley I."/>
            <person name="Horton D.L."/>
            <person name="Alikhan N.F."/>
            <person name="Baker D."/>
            <person name="Gharbi K."/>
            <person name="Hall N."/>
            <person name="Watson M."/>
            <person name="Adriaenssens E.M."/>
            <person name="Foster-Nyarko E."/>
            <person name="Jarju S."/>
            <person name="Secka A."/>
            <person name="Antonio M."/>
            <person name="Oren A."/>
            <person name="Chaudhuri R.R."/>
            <person name="La Ragione R."/>
            <person name="Hildebrand F."/>
            <person name="Pallen M.J."/>
        </authorList>
    </citation>
    <scope>NUCLEOTIDE SEQUENCE</scope>
    <source>
        <strain evidence="15">10037</strain>
    </source>
</reference>
<evidence type="ECO:0000256" key="13">
    <source>
        <dbReference type="PIRSR" id="PIRSR001461-2"/>
    </source>
</evidence>
<evidence type="ECO:0000256" key="5">
    <source>
        <dbReference type="ARBA" id="ARBA00001954"/>
    </source>
</evidence>
<dbReference type="AlphaFoldDB" id="A0A9D9I3A7"/>
<keyword evidence="10 11" id="KW-0119">Carbohydrate metabolism</keyword>
<dbReference type="GO" id="GO:0004750">
    <property type="term" value="F:D-ribulose-phosphate 3-epimerase activity"/>
    <property type="evidence" value="ECO:0007669"/>
    <property type="project" value="UniProtKB-UniRule"/>
</dbReference>
<accession>A0A9D9I3A7</accession>
<keyword evidence="13" id="KW-0170">Cobalt</keyword>
<evidence type="ECO:0000256" key="2">
    <source>
        <dbReference type="ARBA" id="ARBA00001936"/>
    </source>
</evidence>
<evidence type="ECO:0000256" key="10">
    <source>
        <dbReference type="HAMAP-Rule" id="MF_02227"/>
    </source>
</evidence>
<keyword evidence="13" id="KW-0862">Zinc</keyword>
<dbReference type="PROSITE" id="PS01085">
    <property type="entry name" value="RIBUL_P_3_EPIMER_1"/>
    <property type="match status" value="1"/>
</dbReference>
<sequence length="220" mass="24045">MNAIHKRMLAPSMLSGDFAHLADDIEYVNRSVADWFHIDVMDGVFVPNISFGFPVMDAIAKYASKPMDTHLMIVRPENYFERCAKAGTQWLSFHYEATHKPLEALRLIRSLGMKAGVAIKPATRPEILEPLLEDADYVLVMSVEPGFGGQKFMPDALPKVRTLRELISSKGLDTLIQVDGGISSSNADAVFDAGADCVVAGSAVFKAADRDAECRAIKGL</sequence>
<name>A0A9D9I3A7_9BACT</name>
<feature type="binding site" evidence="10 14">
    <location>
        <begin position="146"/>
        <end position="149"/>
    </location>
    <ligand>
        <name>substrate</name>
    </ligand>
</feature>
<dbReference type="GO" id="GO:0019323">
    <property type="term" value="P:pentose catabolic process"/>
    <property type="evidence" value="ECO:0007669"/>
    <property type="project" value="UniProtKB-UniRule"/>
</dbReference>
<dbReference type="Pfam" id="PF00834">
    <property type="entry name" value="Ribul_P_3_epim"/>
    <property type="match status" value="1"/>
</dbReference>
<evidence type="ECO:0000256" key="11">
    <source>
        <dbReference type="PIRNR" id="PIRNR001461"/>
    </source>
</evidence>
<dbReference type="GO" id="GO:0006098">
    <property type="term" value="P:pentose-phosphate shunt"/>
    <property type="evidence" value="ECO:0007669"/>
    <property type="project" value="UniProtKB-UniRule"/>
</dbReference>
<dbReference type="GO" id="GO:0005737">
    <property type="term" value="C:cytoplasm"/>
    <property type="evidence" value="ECO:0007669"/>
    <property type="project" value="UniProtKB-ARBA"/>
</dbReference>
<feature type="binding site" evidence="10 14">
    <location>
        <begin position="201"/>
        <end position="202"/>
    </location>
    <ligand>
        <name>substrate</name>
    </ligand>
</feature>
<evidence type="ECO:0000313" key="15">
    <source>
        <dbReference type="EMBL" id="MBO8464383.1"/>
    </source>
</evidence>
<organism evidence="15 16">
    <name type="scientific">Candidatus Merdivivens pullistercoris</name>
    <dbReference type="NCBI Taxonomy" id="2840873"/>
    <lineage>
        <taxon>Bacteria</taxon>
        <taxon>Pseudomonadati</taxon>
        <taxon>Bacteroidota</taxon>
        <taxon>Bacteroidia</taxon>
        <taxon>Bacteroidales</taxon>
        <taxon>Muribaculaceae</taxon>
        <taxon>Muribaculaceae incertae sedis</taxon>
        <taxon>Candidatus Merdivivens</taxon>
    </lineage>
</organism>
<evidence type="ECO:0000256" key="3">
    <source>
        <dbReference type="ARBA" id="ARBA00001941"/>
    </source>
</evidence>
<evidence type="ECO:0000256" key="8">
    <source>
        <dbReference type="ARBA" id="ARBA00022723"/>
    </source>
</evidence>
<reference evidence="15" key="1">
    <citation type="submission" date="2020-10" db="EMBL/GenBank/DDBJ databases">
        <authorList>
            <person name="Gilroy R."/>
        </authorList>
    </citation>
    <scope>NUCLEOTIDE SEQUENCE</scope>
    <source>
        <strain evidence="15">10037</strain>
    </source>
</reference>
<evidence type="ECO:0000313" key="16">
    <source>
        <dbReference type="Proteomes" id="UP000823597"/>
    </source>
</evidence>
<evidence type="ECO:0000256" key="7">
    <source>
        <dbReference type="ARBA" id="ARBA00013188"/>
    </source>
</evidence>
<protein>
    <recommendedName>
        <fullName evidence="7 10">Ribulose-phosphate 3-epimerase</fullName>
        <ecNumber evidence="7 10">5.1.3.1</ecNumber>
    </recommendedName>
</protein>
<evidence type="ECO:0000256" key="6">
    <source>
        <dbReference type="ARBA" id="ARBA00009541"/>
    </source>
</evidence>
<feature type="binding site" evidence="10 13">
    <location>
        <position position="179"/>
    </location>
    <ligand>
        <name>a divalent metal cation</name>
        <dbReference type="ChEBI" id="CHEBI:60240"/>
    </ligand>
</feature>
<dbReference type="NCBIfam" id="TIGR01163">
    <property type="entry name" value="rpe"/>
    <property type="match status" value="1"/>
</dbReference>
<evidence type="ECO:0000256" key="14">
    <source>
        <dbReference type="PIRSR" id="PIRSR001461-3"/>
    </source>
</evidence>